<gene>
    <name evidence="2" type="ORF">FEM48_Zijuj01G0298300</name>
</gene>
<organism evidence="2 3">
    <name type="scientific">Ziziphus jujuba var. spinosa</name>
    <dbReference type="NCBI Taxonomy" id="714518"/>
    <lineage>
        <taxon>Eukaryota</taxon>
        <taxon>Viridiplantae</taxon>
        <taxon>Streptophyta</taxon>
        <taxon>Embryophyta</taxon>
        <taxon>Tracheophyta</taxon>
        <taxon>Spermatophyta</taxon>
        <taxon>Magnoliopsida</taxon>
        <taxon>eudicotyledons</taxon>
        <taxon>Gunneridae</taxon>
        <taxon>Pentapetalae</taxon>
        <taxon>rosids</taxon>
        <taxon>fabids</taxon>
        <taxon>Rosales</taxon>
        <taxon>Rhamnaceae</taxon>
        <taxon>Paliureae</taxon>
        <taxon>Ziziphus</taxon>
    </lineage>
</organism>
<evidence type="ECO:0000259" key="1">
    <source>
        <dbReference type="Pfam" id="PF20791"/>
    </source>
</evidence>
<dbReference type="Proteomes" id="UP000813462">
    <property type="component" value="Unassembled WGS sequence"/>
</dbReference>
<dbReference type="Pfam" id="PF20791">
    <property type="entry name" value="Acyl-ACP_TE_C"/>
    <property type="match status" value="1"/>
</dbReference>
<dbReference type="AlphaFoldDB" id="A0A978W5U6"/>
<reference evidence="2" key="1">
    <citation type="journal article" date="2021" name="Front. Plant Sci.">
        <title>Chromosome-Scale Genome Assembly for Chinese Sour Jujube and Insights Into Its Genome Evolution and Domestication Signature.</title>
        <authorList>
            <person name="Shen L.-Y."/>
            <person name="Luo H."/>
            <person name="Wang X.-L."/>
            <person name="Wang X.-M."/>
            <person name="Qiu X.-J."/>
            <person name="Liu H."/>
            <person name="Zhou S.-S."/>
            <person name="Jia K.-H."/>
            <person name="Nie S."/>
            <person name="Bao Y.-T."/>
            <person name="Zhang R.-G."/>
            <person name="Yun Q.-Z."/>
            <person name="Chai Y.-H."/>
            <person name="Lu J.-Y."/>
            <person name="Li Y."/>
            <person name="Zhao S.-W."/>
            <person name="Mao J.-F."/>
            <person name="Jia S.-G."/>
            <person name="Mao Y.-M."/>
        </authorList>
    </citation>
    <scope>NUCLEOTIDE SEQUENCE</scope>
    <source>
        <strain evidence="2">AT0</strain>
        <tissue evidence="2">Leaf</tissue>
    </source>
</reference>
<dbReference type="Gene3D" id="3.10.129.10">
    <property type="entry name" value="Hotdog Thioesterase"/>
    <property type="match status" value="1"/>
</dbReference>
<dbReference type="InterPro" id="IPR049427">
    <property type="entry name" value="Acyl-ACP_TE_C"/>
</dbReference>
<feature type="domain" description="Acyl-ACP thioesterase-like C-terminal" evidence="1">
    <location>
        <begin position="116"/>
        <end position="173"/>
    </location>
</feature>
<sequence length="206" mass="22402">MVVSVPYSTSSSINKTTITCGGSKPNLNFAPAAPATACPLQFNVNVEETSQKQAIEKREAYTGALISLLQECEGNNIEPLQNCGNNTGDEQKKSHLGVMRFKLTLGPVHQGRMGAPQSIFKSHSLSAMTLEFKKECGINSVLQSLSSLDKVGHLNDSAQSGKLELDHNIQLQNQSHILLRGKNHLDAKKCLELEPNSTQTQILTNF</sequence>
<dbReference type="PANTHER" id="PTHR31727">
    <property type="entry name" value="OLEOYL-ACYL CARRIER PROTEIN THIOESTERASE 1, CHLOROPLASTIC"/>
    <property type="match status" value="1"/>
</dbReference>
<dbReference type="GO" id="GO:0000036">
    <property type="term" value="F:acyl carrier activity"/>
    <property type="evidence" value="ECO:0007669"/>
    <property type="project" value="TreeGrafter"/>
</dbReference>
<name>A0A978W5U6_ZIZJJ</name>
<proteinExistence type="predicted"/>
<dbReference type="EMBL" id="JAEACU010000001">
    <property type="protein sequence ID" value="KAH7547330.1"/>
    <property type="molecule type" value="Genomic_DNA"/>
</dbReference>
<accession>A0A978W5U6</accession>
<protein>
    <recommendedName>
        <fullName evidence="1">Acyl-ACP thioesterase-like C-terminal domain-containing protein</fullName>
    </recommendedName>
</protein>
<dbReference type="InterPro" id="IPR045023">
    <property type="entry name" value="FATA/B"/>
</dbReference>
<dbReference type="GO" id="GO:0016297">
    <property type="term" value="F:fatty acyl-[ACP] hydrolase activity"/>
    <property type="evidence" value="ECO:0007669"/>
    <property type="project" value="InterPro"/>
</dbReference>
<dbReference type="PANTHER" id="PTHR31727:SF2">
    <property type="entry name" value="PALMITOYL-ACYL CARRIER PROTEIN THIOESTERASE, CHLOROPLASTIC"/>
    <property type="match status" value="1"/>
</dbReference>
<evidence type="ECO:0000313" key="2">
    <source>
        <dbReference type="EMBL" id="KAH7547330.1"/>
    </source>
</evidence>
<comment type="caution">
    <text evidence="2">The sequence shown here is derived from an EMBL/GenBank/DDBJ whole genome shotgun (WGS) entry which is preliminary data.</text>
</comment>
<evidence type="ECO:0000313" key="3">
    <source>
        <dbReference type="Proteomes" id="UP000813462"/>
    </source>
</evidence>